<name>A0A1I7WZC2_HETBA</name>
<dbReference type="Proteomes" id="UP000095283">
    <property type="component" value="Unplaced"/>
</dbReference>
<dbReference type="AlphaFoldDB" id="A0A1I7WZC2"/>
<keyword evidence="1" id="KW-1185">Reference proteome</keyword>
<proteinExistence type="predicted"/>
<accession>A0A1I7WZC2</accession>
<protein>
    <submittedName>
        <fullName evidence="2">Uncharacterized protein</fullName>
    </submittedName>
</protein>
<sequence length="255" mass="29241">MGSWFSSIFKLEESLSSKQLSNTVEAPVLQDPLLLLSAAAKIAALHRSMEARSSQANSSLLGSPEFDTSHDFDTDVVSYIVYLTLTKLRYDILCRCGGQPSTSIGWLIRERELSRWRCRGSDAVPAGIKTSVINSFLPNCRRIVDRLRTKSFCCQFVKGGSELVVASQDECIRFFQQRGRRDKYTKIKTIQVCYVIQRVVISIYCFTYNKINFKWLSDPSIDNPDGVTWNELVIPNIDAFQFYYFHFFVTKLKYN</sequence>
<reference evidence="2" key="1">
    <citation type="submission" date="2016-11" db="UniProtKB">
        <authorList>
            <consortium name="WormBaseParasite"/>
        </authorList>
    </citation>
    <scope>IDENTIFICATION</scope>
</reference>
<evidence type="ECO:0000313" key="2">
    <source>
        <dbReference type="WBParaSite" id="Hba_10517"/>
    </source>
</evidence>
<dbReference type="WBParaSite" id="Hba_10517">
    <property type="protein sequence ID" value="Hba_10517"/>
    <property type="gene ID" value="Hba_10517"/>
</dbReference>
<organism evidence="1 2">
    <name type="scientific">Heterorhabditis bacteriophora</name>
    <name type="common">Entomopathogenic nematode worm</name>
    <dbReference type="NCBI Taxonomy" id="37862"/>
    <lineage>
        <taxon>Eukaryota</taxon>
        <taxon>Metazoa</taxon>
        <taxon>Ecdysozoa</taxon>
        <taxon>Nematoda</taxon>
        <taxon>Chromadorea</taxon>
        <taxon>Rhabditida</taxon>
        <taxon>Rhabditina</taxon>
        <taxon>Rhabditomorpha</taxon>
        <taxon>Strongyloidea</taxon>
        <taxon>Heterorhabditidae</taxon>
        <taxon>Heterorhabditis</taxon>
    </lineage>
</organism>
<evidence type="ECO:0000313" key="1">
    <source>
        <dbReference type="Proteomes" id="UP000095283"/>
    </source>
</evidence>